<gene>
    <name evidence="1" type="ORF">RRF57_000837</name>
</gene>
<evidence type="ECO:0000313" key="2">
    <source>
        <dbReference type="Proteomes" id="UP001305414"/>
    </source>
</evidence>
<dbReference type="Proteomes" id="UP001305414">
    <property type="component" value="Unassembled WGS sequence"/>
</dbReference>
<proteinExistence type="predicted"/>
<dbReference type="EMBL" id="JAWHQM010000002">
    <property type="protein sequence ID" value="KAK5625121.1"/>
    <property type="molecule type" value="Genomic_DNA"/>
</dbReference>
<comment type="caution">
    <text evidence="1">The sequence shown here is derived from an EMBL/GenBank/DDBJ whole genome shotgun (WGS) entry which is preliminary data.</text>
</comment>
<protein>
    <submittedName>
        <fullName evidence="1">Uncharacterized protein</fullName>
    </submittedName>
</protein>
<dbReference type="AlphaFoldDB" id="A0AAN7UFN9"/>
<reference evidence="1 2" key="1">
    <citation type="submission" date="2023-10" db="EMBL/GenBank/DDBJ databases">
        <title>Draft genome sequence of Xylaria bambusicola isolate GMP-LS, the root and basal stem rot pathogen of sugarcane in Indonesia.</title>
        <authorList>
            <person name="Selvaraj P."/>
            <person name="Muralishankar V."/>
            <person name="Muruganantham S."/>
            <person name="Sp S."/>
            <person name="Haryani S."/>
            <person name="Lau K.J.X."/>
            <person name="Naqvi N.I."/>
        </authorList>
    </citation>
    <scope>NUCLEOTIDE SEQUENCE [LARGE SCALE GENOMIC DNA]</scope>
    <source>
        <strain evidence="1">GMP-LS</strain>
    </source>
</reference>
<keyword evidence="2" id="KW-1185">Reference proteome</keyword>
<sequence length="60" mass="6317">MQKVAEADATEERRLRDFVGLIGTSRVTVELDVCYRGVWAGVDLGAGTCGEGGGASSDQR</sequence>
<accession>A0AAN7UFN9</accession>
<organism evidence="1 2">
    <name type="scientific">Xylaria bambusicola</name>
    <dbReference type="NCBI Taxonomy" id="326684"/>
    <lineage>
        <taxon>Eukaryota</taxon>
        <taxon>Fungi</taxon>
        <taxon>Dikarya</taxon>
        <taxon>Ascomycota</taxon>
        <taxon>Pezizomycotina</taxon>
        <taxon>Sordariomycetes</taxon>
        <taxon>Xylariomycetidae</taxon>
        <taxon>Xylariales</taxon>
        <taxon>Xylariaceae</taxon>
        <taxon>Xylaria</taxon>
    </lineage>
</organism>
<name>A0AAN7UFN9_9PEZI</name>
<evidence type="ECO:0000313" key="1">
    <source>
        <dbReference type="EMBL" id="KAK5625121.1"/>
    </source>
</evidence>